<dbReference type="PANTHER" id="PTHR10272">
    <property type="entry name" value="PLATELET-ACTIVATING FACTOR ACETYLHYDROLASE"/>
    <property type="match status" value="1"/>
</dbReference>
<evidence type="ECO:0000256" key="4">
    <source>
        <dbReference type="ARBA" id="ARBA00023098"/>
    </source>
</evidence>
<dbReference type="Gene3D" id="3.40.50.1820">
    <property type="entry name" value="alpha/beta hydrolase"/>
    <property type="match status" value="2"/>
</dbReference>
<dbReference type="GO" id="GO:0016042">
    <property type="term" value="P:lipid catabolic process"/>
    <property type="evidence" value="ECO:0007669"/>
    <property type="project" value="UniProtKB-KW"/>
</dbReference>
<keyword evidence="4" id="KW-0443">Lipid metabolism</keyword>
<dbReference type="EC" id="3.1.1.47" evidence="1"/>
<proteinExistence type="predicted"/>
<gene>
    <name evidence="6" type="ORF">GEV33_006141</name>
</gene>
<dbReference type="Proteomes" id="UP000719412">
    <property type="component" value="Unassembled WGS sequence"/>
</dbReference>
<evidence type="ECO:0000256" key="3">
    <source>
        <dbReference type="ARBA" id="ARBA00022963"/>
    </source>
</evidence>
<name>A0A8J6HN77_TENMO</name>
<keyword evidence="2" id="KW-0378">Hydrolase</keyword>
<feature type="compositionally biased region" description="Basic and acidic residues" evidence="5">
    <location>
        <begin position="156"/>
        <end position="167"/>
    </location>
</feature>
<dbReference type="PANTHER" id="PTHR10272:SF0">
    <property type="entry name" value="PLATELET-ACTIVATING FACTOR ACETYLHYDROLASE"/>
    <property type="match status" value="1"/>
</dbReference>
<reference evidence="6" key="1">
    <citation type="journal article" date="2020" name="J Insects Food Feed">
        <title>The yellow mealworm (Tenebrio molitor) genome: a resource for the emerging insects as food and feed industry.</title>
        <authorList>
            <person name="Eriksson T."/>
            <person name="Andere A."/>
            <person name="Kelstrup H."/>
            <person name="Emery V."/>
            <person name="Picard C."/>
        </authorList>
    </citation>
    <scope>NUCLEOTIDE SEQUENCE</scope>
    <source>
        <strain evidence="6">Stoneville</strain>
        <tissue evidence="6">Whole head</tissue>
    </source>
</reference>
<sequence>MLDYSQDGIFVRLYYPTNNNKTDSNNSNRWLSWIPDDNYIIGIAKVLMSFTFVIRLAFWWSSGVIPVIYGGRAKVDKKLKCIVLSHGLGGHRSLYSNTCCELASRGFLVVALEHRDGSACFSYYYKSKEDAQNRVRTEVEYEPFALGEKHHKQRKRQVDYRAKEDQNSSKMPALDPRYLKRMIYQLDAILPFKTGARSPDVAIVGRDCQADSILTTSLVLGQGVLLDPWMYPIKNDKLDEKLEQPMIFINTQTFHIASNTQAMSQFLTGSHRSMYTILHTTHESQTDTVLLVGYWLNWFMKKLEPSVGLKINNSLILEFLENYVGSPCDVADCKQYLEEQRVNLEVGLTKPWA</sequence>
<comment type="caution">
    <text evidence="6">The sequence shown here is derived from an EMBL/GenBank/DDBJ whole genome shotgun (WGS) entry which is preliminary data.</text>
</comment>
<evidence type="ECO:0000313" key="6">
    <source>
        <dbReference type="EMBL" id="KAH0816648.1"/>
    </source>
</evidence>
<dbReference type="EMBL" id="JABDTM020021178">
    <property type="protein sequence ID" value="KAH0816648.1"/>
    <property type="molecule type" value="Genomic_DNA"/>
</dbReference>
<evidence type="ECO:0000313" key="7">
    <source>
        <dbReference type="Proteomes" id="UP000719412"/>
    </source>
</evidence>
<reference evidence="6" key="2">
    <citation type="submission" date="2021-08" db="EMBL/GenBank/DDBJ databases">
        <authorList>
            <person name="Eriksson T."/>
        </authorList>
    </citation>
    <scope>NUCLEOTIDE SEQUENCE</scope>
    <source>
        <strain evidence="6">Stoneville</strain>
        <tissue evidence="6">Whole head</tissue>
    </source>
</reference>
<protein>
    <recommendedName>
        <fullName evidence="1">1-alkyl-2-acetylglycerophosphocholine esterase</fullName>
        <ecNumber evidence="1">3.1.1.47</ecNumber>
    </recommendedName>
</protein>
<evidence type="ECO:0000256" key="2">
    <source>
        <dbReference type="ARBA" id="ARBA00022801"/>
    </source>
</evidence>
<organism evidence="6 7">
    <name type="scientific">Tenebrio molitor</name>
    <name type="common">Yellow mealworm beetle</name>
    <dbReference type="NCBI Taxonomy" id="7067"/>
    <lineage>
        <taxon>Eukaryota</taxon>
        <taxon>Metazoa</taxon>
        <taxon>Ecdysozoa</taxon>
        <taxon>Arthropoda</taxon>
        <taxon>Hexapoda</taxon>
        <taxon>Insecta</taxon>
        <taxon>Pterygota</taxon>
        <taxon>Neoptera</taxon>
        <taxon>Endopterygota</taxon>
        <taxon>Coleoptera</taxon>
        <taxon>Polyphaga</taxon>
        <taxon>Cucujiformia</taxon>
        <taxon>Tenebrionidae</taxon>
        <taxon>Tenebrio</taxon>
    </lineage>
</organism>
<feature type="region of interest" description="Disordered" evidence="5">
    <location>
        <begin position="150"/>
        <end position="171"/>
    </location>
</feature>
<dbReference type="SUPFAM" id="SSF53474">
    <property type="entry name" value="alpha/beta-Hydrolases"/>
    <property type="match status" value="1"/>
</dbReference>
<accession>A0A8J6HN77</accession>
<evidence type="ECO:0000256" key="5">
    <source>
        <dbReference type="SAM" id="MobiDB-lite"/>
    </source>
</evidence>
<dbReference type="InterPro" id="IPR029058">
    <property type="entry name" value="AB_hydrolase_fold"/>
</dbReference>
<evidence type="ECO:0000256" key="1">
    <source>
        <dbReference type="ARBA" id="ARBA00013201"/>
    </source>
</evidence>
<keyword evidence="3" id="KW-0442">Lipid degradation</keyword>
<dbReference type="Pfam" id="PF03403">
    <property type="entry name" value="PAF-AH_p_II"/>
    <property type="match status" value="1"/>
</dbReference>
<dbReference type="AlphaFoldDB" id="A0A8J6HN77"/>
<keyword evidence="7" id="KW-1185">Reference proteome</keyword>
<dbReference type="GO" id="GO:0003847">
    <property type="term" value="F:1-alkyl-2-acetylglycerophosphocholine esterase activity"/>
    <property type="evidence" value="ECO:0007669"/>
    <property type="project" value="UniProtKB-EC"/>
</dbReference>